<dbReference type="Proteomes" id="UP001244297">
    <property type="component" value="Unassembled WGS sequence"/>
</dbReference>
<sequence>MAKDKIDPKETAVRDAAVNLLTAITDARAAGYSVTLPTRVEDLAGIQISETGAMRDGDQATGLTPVLVEGRVVGDAPADPQA</sequence>
<accession>A0ABT8APN4</accession>
<evidence type="ECO:0000313" key="1">
    <source>
        <dbReference type="EMBL" id="MDN3571806.1"/>
    </source>
</evidence>
<reference evidence="2" key="1">
    <citation type="journal article" date="2019" name="Int. J. Syst. Evol. Microbiol.">
        <title>The Global Catalogue of Microorganisms (GCM) 10K type strain sequencing project: providing services to taxonomists for standard genome sequencing and annotation.</title>
        <authorList>
            <consortium name="The Broad Institute Genomics Platform"/>
            <consortium name="The Broad Institute Genome Sequencing Center for Infectious Disease"/>
            <person name="Wu L."/>
            <person name="Ma J."/>
        </authorList>
    </citation>
    <scope>NUCLEOTIDE SEQUENCE [LARGE SCALE GENOMIC DNA]</scope>
    <source>
        <strain evidence="2">CECT 7806</strain>
    </source>
</reference>
<keyword evidence="2" id="KW-1185">Reference proteome</keyword>
<proteinExistence type="predicted"/>
<dbReference type="RefSeq" id="WP_238291830.1">
    <property type="nucleotide sequence ID" value="NZ_BPQS01000046.1"/>
</dbReference>
<organism evidence="1 2">
    <name type="scientific">Methylobacterium longum</name>
    <dbReference type="NCBI Taxonomy" id="767694"/>
    <lineage>
        <taxon>Bacteria</taxon>
        <taxon>Pseudomonadati</taxon>
        <taxon>Pseudomonadota</taxon>
        <taxon>Alphaproteobacteria</taxon>
        <taxon>Hyphomicrobiales</taxon>
        <taxon>Methylobacteriaceae</taxon>
        <taxon>Methylobacterium</taxon>
    </lineage>
</organism>
<dbReference type="EMBL" id="JAUFPT010000046">
    <property type="protein sequence ID" value="MDN3571806.1"/>
    <property type="molecule type" value="Genomic_DNA"/>
</dbReference>
<comment type="caution">
    <text evidence="1">The sequence shown here is derived from an EMBL/GenBank/DDBJ whole genome shotgun (WGS) entry which is preliminary data.</text>
</comment>
<gene>
    <name evidence="1" type="ORF">QWZ18_14370</name>
</gene>
<name>A0ABT8APN4_9HYPH</name>
<evidence type="ECO:0000313" key="2">
    <source>
        <dbReference type="Proteomes" id="UP001244297"/>
    </source>
</evidence>
<protein>
    <submittedName>
        <fullName evidence="1">Uncharacterized protein</fullName>
    </submittedName>
</protein>